<name>A0ABS4P8Q5_9GAMM</name>
<reference evidence="1 2" key="1">
    <citation type="submission" date="2021-03" db="EMBL/GenBank/DDBJ databases">
        <authorList>
            <person name="D'Agostino P."/>
            <person name="Huntemann M."/>
            <person name="Clum A."/>
            <person name="Spunde A."/>
            <person name="Palaniappan K."/>
            <person name="Ritter S."/>
            <person name="Mikhailova N."/>
            <person name="Chen I.-M."/>
            <person name="Stamatis D."/>
            <person name="Reddy T."/>
            <person name="O'Malley R."/>
            <person name="Daum C."/>
            <person name="Shapiro N."/>
            <person name="Ivanova N."/>
            <person name="Kyrpides N."/>
            <person name="Woyke T."/>
        </authorList>
    </citation>
    <scope>NUCLEOTIDE SEQUENCE [LARGE SCALE GENOMIC DNA]</scope>
    <source>
        <strain evidence="1 2">WS4403</strain>
    </source>
</reference>
<gene>
    <name evidence="1" type="ORF">J2125_001667</name>
</gene>
<accession>A0ABS4P8Q5</accession>
<protein>
    <submittedName>
        <fullName evidence="1">Uncharacterized protein</fullName>
    </submittedName>
</protein>
<proteinExistence type="predicted"/>
<keyword evidence="2" id="KW-1185">Reference proteome</keyword>
<evidence type="ECO:0000313" key="1">
    <source>
        <dbReference type="EMBL" id="MBP2168475.1"/>
    </source>
</evidence>
<organism evidence="1 2">
    <name type="scientific">Winslowiella toletana</name>
    <dbReference type="NCBI Taxonomy" id="92490"/>
    <lineage>
        <taxon>Bacteria</taxon>
        <taxon>Pseudomonadati</taxon>
        <taxon>Pseudomonadota</taxon>
        <taxon>Gammaproteobacteria</taxon>
        <taxon>Enterobacterales</taxon>
        <taxon>Erwiniaceae</taxon>
        <taxon>Winslowiella</taxon>
    </lineage>
</organism>
<dbReference type="EMBL" id="JAGGMQ010000001">
    <property type="protein sequence ID" value="MBP2168475.1"/>
    <property type="molecule type" value="Genomic_DNA"/>
</dbReference>
<dbReference type="RefSeq" id="WP_017801441.1">
    <property type="nucleotide sequence ID" value="NZ_JAGGMQ010000001.1"/>
</dbReference>
<comment type="caution">
    <text evidence="1">The sequence shown here is derived from an EMBL/GenBank/DDBJ whole genome shotgun (WGS) entry which is preliminary data.</text>
</comment>
<reference evidence="2" key="2">
    <citation type="submission" date="2023-07" db="EMBL/GenBank/DDBJ databases">
        <title>Genome mining of underrepresented organisms for secondary metabolites.</title>
        <authorList>
            <person name="D'Agostino P.M."/>
        </authorList>
    </citation>
    <scope>NUCLEOTIDE SEQUENCE [LARGE SCALE GENOMIC DNA]</scope>
    <source>
        <strain evidence="2">WS4403</strain>
    </source>
</reference>
<sequence>MEITSPGNNLTFVNLTSVRKVATWSGALRNVTNFQAMPSPQFSRGAYYSLTSQATACVEALNAKLEKHQQCETYIGLYAQQAGKLLVGADQEQNWQQLDILESLRTLFVHQCTADDIPGRIAGDPLTLISTTSQQMIDYTRQERAKCGDCYNQLLQNKNSKPIALDIANHTDLLPNDLNTFNGNLQHLHPISAGGEMAKDIKQQSTMYQLWYQHHGSSRPNEARLEKCVLEQDERLQELVALKKSAERPLAFLTQPIVNFYQWLTARK</sequence>
<dbReference type="Proteomes" id="UP001195624">
    <property type="component" value="Unassembled WGS sequence"/>
</dbReference>
<evidence type="ECO:0000313" key="2">
    <source>
        <dbReference type="Proteomes" id="UP001195624"/>
    </source>
</evidence>